<feature type="region of interest" description="Disordered" evidence="1">
    <location>
        <begin position="244"/>
        <end position="286"/>
    </location>
</feature>
<feature type="region of interest" description="Disordered" evidence="1">
    <location>
        <begin position="47"/>
        <end position="129"/>
    </location>
</feature>
<evidence type="ECO:0000256" key="1">
    <source>
        <dbReference type="SAM" id="MobiDB-lite"/>
    </source>
</evidence>
<evidence type="ECO:0000313" key="2">
    <source>
        <dbReference type="EMBL" id="KAG1782101.1"/>
    </source>
</evidence>
<feature type="compositionally biased region" description="Basic and acidic residues" evidence="1">
    <location>
        <begin position="47"/>
        <end position="67"/>
    </location>
</feature>
<evidence type="ECO:0000313" key="3">
    <source>
        <dbReference type="Proteomes" id="UP000714275"/>
    </source>
</evidence>
<feature type="compositionally biased region" description="Low complexity" evidence="1">
    <location>
        <begin position="101"/>
        <end position="119"/>
    </location>
</feature>
<feature type="compositionally biased region" description="Polar residues" evidence="1">
    <location>
        <begin position="84"/>
        <end position="100"/>
    </location>
</feature>
<feature type="region of interest" description="Disordered" evidence="1">
    <location>
        <begin position="212"/>
        <end position="232"/>
    </location>
</feature>
<keyword evidence="3" id="KW-1185">Reference proteome</keyword>
<dbReference type="OrthoDB" id="2680326at2759"/>
<proteinExistence type="predicted"/>
<accession>A0A9P7D857</accession>
<comment type="caution">
    <text evidence="2">The sequence shown here is derived from an EMBL/GenBank/DDBJ whole genome shotgun (WGS) entry which is preliminary data.</text>
</comment>
<name>A0A9P7D857_9AGAM</name>
<protein>
    <submittedName>
        <fullName evidence="2">Uncharacterized protein</fullName>
    </submittedName>
</protein>
<feature type="compositionally biased region" description="Polar residues" evidence="1">
    <location>
        <begin position="213"/>
        <end position="224"/>
    </location>
</feature>
<feature type="region of interest" description="Disordered" evidence="1">
    <location>
        <begin position="1"/>
        <end position="35"/>
    </location>
</feature>
<organism evidence="2 3">
    <name type="scientific">Suillus placidus</name>
    <dbReference type="NCBI Taxonomy" id="48579"/>
    <lineage>
        <taxon>Eukaryota</taxon>
        <taxon>Fungi</taxon>
        <taxon>Dikarya</taxon>
        <taxon>Basidiomycota</taxon>
        <taxon>Agaricomycotina</taxon>
        <taxon>Agaricomycetes</taxon>
        <taxon>Agaricomycetidae</taxon>
        <taxon>Boletales</taxon>
        <taxon>Suillineae</taxon>
        <taxon>Suillaceae</taxon>
        <taxon>Suillus</taxon>
    </lineage>
</organism>
<feature type="compositionally biased region" description="Low complexity" evidence="1">
    <location>
        <begin position="248"/>
        <end position="261"/>
    </location>
</feature>
<dbReference type="AlphaFoldDB" id="A0A9P7D857"/>
<sequence>MEALEAQVRGGIKAKPDTLLSDGETEVVGGKKKKEKAAKTLLKEAIKNTHKTDNIDSDARAFSDKKGNNAPLFNWANDVPAEPKSTTPSSRSNTYSASHAATTPPSLVLSTSTKTSSKAKPAHINQKQSTIAPESNNVLMVSDDSLDDCEALEQRPAVLPRKKEKQVIKKSTTLIVPASESDSEPEQIMFSAQPGSIKCKVDDVGDFVDETASEATDNSSFSADDSQESLLPKVTSIPAIEKGHVSRKTTSTSTVVSQSATLPPSTKLKKESSEVTNCSDLVPPPSTQVPAGYYDDDLVPPPSNQVPAGYYDNDLVPPPSTQVPAGYYDDDIPPASQKATANEVVKPRGQYRNNDLLVPADSKWVKAFLSTALLWAGSQANPWEITESLMADELQEIFDVIYPDVKYKVNSNGAVFAVTQQWLSEWRSNIGSTVLAIIVDFCSRIKDAPNALVTKQLLKDCAFVYEDPDNILRETAYLSTFILQMIASTHLSDIVDYASVPALNTNELTLGGMDSAIVVCIIALERALKFVEDSIINVDEVLASMSTGKFSVKLLAKSNQVTGKMSSGCYKFSFANWHREMEAYIKLIGNRNEDFKLIIISCARRYMKKSARGDGSDEDIEETQSVDDT</sequence>
<reference evidence="2" key="1">
    <citation type="journal article" date="2020" name="New Phytol.">
        <title>Comparative genomics reveals dynamic genome evolution in host specialist ectomycorrhizal fungi.</title>
        <authorList>
            <person name="Lofgren L.A."/>
            <person name="Nguyen N.H."/>
            <person name="Vilgalys R."/>
            <person name="Ruytinx J."/>
            <person name="Liao H.L."/>
            <person name="Branco S."/>
            <person name="Kuo A."/>
            <person name="LaButti K."/>
            <person name="Lipzen A."/>
            <person name="Andreopoulos W."/>
            <person name="Pangilinan J."/>
            <person name="Riley R."/>
            <person name="Hundley H."/>
            <person name="Na H."/>
            <person name="Barry K."/>
            <person name="Grigoriev I.V."/>
            <person name="Stajich J.E."/>
            <person name="Kennedy P.G."/>
        </authorList>
    </citation>
    <scope>NUCLEOTIDE SEQUENCE</scope>
    <source>
        <strain evidence="2">DOB743</strain>
    </source>
</reference>
<dbReference type="Proteomes" id="UP000714275">
    <property type="component" value="Unassembled WGS sequence"/>
</dbReference>
<dbReference type="EMBL" id="JABBWD010000004">
    <property type="protein sequence ID" value="KAG1782101.1"/>
    <property type="molecule type" value="Genomic_DNA"/>
</dbReference>
<gene>
    <name evidence="2" type="ORF">EV702DRAFT_1041816</name>
</gene>